<keyword evidence="1" id="KW-0812">Transmembrane</keyword>
<evidence type="ECO:0000313" key="3">
    <source>
        <dbReference type="Proteomes" id="UP000523007"/>
    </source>
</evidence>
<accession>A0A7W7RMD5</accession>
<name>A0A7W7RMD5_9ACTN</name>
<dbReference type="Proteomes" id="UP000523007">
    <property type="component" value="Unassembled WGS sequence"/>
</dbReference>
<protein>
    <submittedName>
        <fullName evidence="2">Putative membrane protein</fullName>
    </submittedName>
</protein>
<dbReference type="EMBL" id="JACHJT010000001">
    <property type="protein sequence ID" value="MBB4934611.1"/>
    <property type="molecule type" value="Genomic_DNA"/>
</dbReference>
<feature type="transmembrane region" description="Helical" evidence="1">
    <location>
        <begin position="170"/>
        <end position="191"/>
    </location>
</feature>
<organism evidence="2 3">
    <name type="scientific">Lipingzhangella halophila</name>
    <dbReference type="NCBI Taxonomy" id="1783352"/>
    <lineage>
        <taxon>Bacteria</taxon>
        <taxon>Bacillati</taxon>
        <taxon>Actinomycetota</taxon>
        <taxon>Actinomycetes</taxon>
        <taxon>Streptosporangiales</taxon>
        <taxon>Nocardiopsidaceae</taxon>
        <taxon>Lipingzhangella</taxon>
    </lineage>
</organism>
<evidence type="ECO:0000256" key="1">
    <source>
        <dbReference type="SAM" id="Phobius"/>
    </source>
</evidence>
<gene>
    <name evidence="2" type="ORF">F4561_005431</name>
</gene>
<feature type="transmembrane region" description="Helical" evidence="1">
    <location>
        <begin position="127"/>
        <end position="150"/>
    </location>
</feature>
<feature type="transmembrane region" description="Helical" evidence="1">
    <location>
        <begin position="220"/>
        <end position="238"/>
    </location>
</feature>
<keyword evidence="1" id="KW-1133">Transmembrane helix</keyword>
<evidence type="ECO:0000313" key="2">
    <source>
        <dbReference type="EMBL" id="MBB4934611.1"/>
    </source>
</evidence>
<keyword evidence="3" id="KW-1185">Reference proteome</keyword>
<proteinExistence type="predicted"/>
<keyword evidence="1" id="KW-0472">Membrane</keyword>
<reference evidence="2 3" key="1">
    <citation type="submission" date="2020-08" db="EMBL/GenBank/DDBJ databases">
        <title>Sequencing the genomes of 1000 actinobacteria strains.</title>
        <authorList>
            <person name="Klenk H.-P."/>
        </authorList>
    </citation>
    <scope>NUCLEOTIDE SEQUENCE [LARGE SCALE GENOMIC DNA]</scope>
    <source>
        <strain evidence="2 3">DSM 102030</strain>
    </source>
</reference>
<comment type="caution">
    <text evidence="2">The sequence shown here is derived from an EMBL/GenBank/DDBJ whole genome shotgun (WGS) entry which is preliminary data.</text>
</comment>
<dbReference type="RefSeq" id="WP_184582806.1">
    <property type="nucleotide sequence ID" value="NZ_JACHJT010000001.1"/>
</dbReference>
<sequence length="241" mass="27304">MELKINRSPKPNKYSLPGSMFYKEDMKEILAILKRKSSEGEVRVKVLIDAGEYEIEELGDLDEDELNGKRFRDMKFEASYDGSSVIVELLPESGSVIEIRKDEDIMMAGVADKVVEVARKRENFLKFVSLFAFMFAALLLLYFLSIRFLVDPIVDASEFLGFPVSKDMLVEGELLGVLGAIFWIPLVILLLKKMGIKGNTLVNSPRGKSHMFRDKLRRNWQVSAFWAVVSAVLGFLLGKLL</sequence>
<dbReference type="AlphaFoldDB" id="A0A7W7RMD5"/>